<evidence type="ECO:0000256" key="3">
    <source>
        <dbReference type="SAM" id="MobiDB-lite"/>
    </source>
</evidence>
<dbReference type="GO" id="GO:0051666">
    <property type="term" value="P:actin cortical patch localization"/>
    <property type="evidence" value="ECO:0007669"/>
    <property type="project" value="InterPro"/>
</dbReference>
<feature type="region of interest" description="Disordered" evidence="3">
    <location>
        <begin position="167"/>
        <end position="205"/>
    </location>
</feature>
<evidence type="ECO:0000313" key="6">
    <source>
        <dbReference type="Proteomes" id="UP000807306"/>
    </source>
</evidence>
<dbReference type="Pfam" id="PF00018">
    <property type="entry name" value="SH3_1"/>
    <property type="match status" value="1"/>
</dbReference>
<dbReference type="InterPro" id="IPR001452">
    <property type="entry name" value="SH3_domain"/>
</dbReference>
<dbReference type="EMBL" id="MU157872">
    <property type="protein sequence ID" value="KAF9526358.1"/>
    <property type="molecule type" value="Genomic_DNA"/>
</dbReference>
<feature type="domain" description="SH3" evidence="4">
    <location>
        <begin position="80"/>
        <end position="141"/>
    </location>
</feature>
<evidence type="ECO:0000259" key="4">
    <source>
        <dbReference type="PROSITE" id="PS50002"/>
    </source>
</evidence>
<dbReference type="GO" id="GO:0008289">
    <property type="term" value="F:lipid binding"/>
    <property type="evidence" value="ECO:0007669"/>
    <property type="project" value="TreeGrafter"/>
</dbReference>
<accession>A0A9P6EBH7</accession>
<dbReference type="InterPro" id="IPR046982">
    <property type="entry name" value="BIN3/RVS161-like"/>
</dbReference>
<dbReference type="PRINTS" id="PR00452">
    <property type="entry name" value="SH3DOMAIN"/>
</dbReference>
<comment type="caution">
    <text evidence="5">The sequence shown here is derived from an EMBL/GenBank/DDBJ whole genome shotgun (WGS) entry which is preliminary data.</text>
</comment>
<evidence type="ECO:0000313" key="5">
    <source>
        <dbReference type="EMBL" id="KAF9526358.1"/>
    </source>
</evidence>
<feature type="compositionally biased region" description="Pro residues" evidence="3">
    <location>
        <begin position="167"/>
        <end position="185"/>
    </location>
</feature>
<dbReference type="GO" id="GO:0031097">
    <property type="term" value="C:medial cortex"/>
    <property type="evidence" value="ECO:0007669"/>
    <property type="project" value="TreeGrafter"/>
</dbReference>
<reference evidence="5" key="1">
    <citation type="submission" date="2020-11" db="EMBL/GenBank/DDBJ databases">
        <authorList>
            <consortium name="DOE Joint Genome Institute"/>
            <person name="Ahrendt S."/>
            <person name="Riley R."/>
            <person name="Andreopoulos W."/>
            <person name="Labutti K."/>
            <person name="Pangilinan J."/>
            <person name="Ruiz-Duenas F.J."/>
            <person name="Barrasa J.M."/>
            <person name="Sanchez-Garcia M."/>
            <person name="Camarero S."/>
            <person name="Miyauchi S."/>
            <person name="Serrano A."/>
            <person name="Linde D."/>
            <person name="Babiker R."/>
            <person name="Drula E."/>
            <person name="Ayuso-Fernandez I."/>
            <person name="Pacheco R."/>
            <person name="Padilla G."/>
            <person name="Ferreira P."/>
            <person name="Barriuso J."/>
            <person name="Kellner H."/>
            <person name="Castanera R."/>
            <person name="Alfaro M."/>
            <person name="Ramirez L."/>
            <person name="Pisabarro A.G."/>
            <person name="Kuo A."/>
            <person name="Tritt A."/>
            <person name="Lipzen A."/>
            <person name="He G."/>
            <person name="Yan M."/>
            <person name="Ng V."/>
            <person name="Cullen D."/>
            <person name="Martin F."/>
            <person name="Rosso M.-N."/>
            <person name="Henrissat B."/>
            <person name="Hibbett D."/>
            <person name="Martinez A.T."/>
            <person name="Grigoriev I.V."/>
        </authorList>
    </citation>
    <scope>NUCLEOTIDE SEQUENCE</scope>
    <source>
        <strain evidence="5">CBS 506.95</strain>
    </source>
</reference>
<dbReference type="SMART" id="SM00326">
    <property type="entry name" value="SH3"/>
    <property type="match status" value="1"/>
</dbReference>
<name>A0A9P6EBH7_9AGAR</name>
<dbReference type="SUPFAM" id="SSF50044">
    <property type="entry name" value="SH3-domain"/>
    <property type="match status" value="1"/>
</dbReference>
<dbReference type="Proteomes" id="UP000807306">
    <property type="component" value="Unassembled WGS sequence"/>
</dbReference>
<dbReference type="PROSITE" id="PS50002">
    <property type="entry name" value="SH3"/>
    <property type="match status" value="1"/>
</dbReference>
<feature type="compositionally biased region" description="Basic and acidic residues" evidence="3">
    <location>
        <begin position="194"/>
        <end position="205"/>
    </location>
</feature>
<gene>
    <name evidence="5" type="ORF">CPB83DRAFT_794937</name>
</gene>
<dbReference type="GO" id="GO:0030479">
    <property type="term" value="C:actin cortical patch"/>
    <property type="evidence" value="ECO:0007669"/>
    <property type="project" value="TreeGrafter"/>
</dbReference>
<dbReference type="PANTHER" id="PTHR47174">
    <property type="entry name" value="BRIDGING INTEGRATOR 3"/>
    <property type="match status" value="1"/>
</dbReference>
<evidence type="ECO:0000256" key="2">
    <source>
        <dbReference type="PROSITE-ProRule" id="PRU00192"/>
    </source>
</evidence>
<dbReference type="AlphaFoldDB" id="A0A9P6EBH7"/>
<sequence length="238" mass="24729">MAPQDPQAAALLTHVLSQIEQNVDFLASQNYISQADASAILTKLPNPNNNSMNGLAARFSTMPTPGAGARATPPPPAPASNVPTARALWAYNEGGEDPEDLQFSVGDVIEVVEETNADWWTGRFKGRQGLFPSAYVEKVVQVGKSTKPYKPFGAAYHGVAQPLAPAPVAPPPAPMHSYSAPPPPGAGRNGLGLSEKEGQQEKKDKYGAYKNTMAHSAAAGVGMGAGAAIGGGLVRAIF</sequence>
<proteinExistence type="predicted"/>
<dbReference type="GO" id="GO:0043332">
    <property type="term" value="C:mating projection tip"/>
    <property type="evidence" value="ECO:0007669"/>
    <property type="project" value="TreeGrafter"/>
</dbReference>
<dbReference type="GO" id="GO:1990528">
    <property type="term" value="C:Rvs161p-Rvs167p complex"/>
    <property type="evidence" value="ECO:0007669"/>
    <property type="project" value="TreeGrafter"/>
</dbReference>
<dbReference type="OrthoDB" id="5983572at2759"/>
<dbReference type="GO" id="GO:0097320">
    <property type="term" value="P:plasma membrane tubulation"/>
    <property type="evidence" value="ECO:0007669"/>
    <property type="project" value="TreeGrafter"/>
</dbReference>
<keyword evidence="6" id="KW-1185">Reference proteome</keyword>
<evidence type="ECO:0000256" key="1">
    <source>
        <dbReference type="ARBA" id="ARBA00022443"/>
    </source>
</evidence>
<dbReference type="PANTHER" id="PTHR47174:SF1">
    <property type="entry name" value="REDUCED VIABILITY UPON STARVATION PROTEIN 167"/>
    <property type="match status" value="1"/>
</dbReference>
<dbReference type="Gene3D" id="2.30.30.40">
    <property type="entry name" value="SH3 Domains"/>
    <property type="match status" value="1"/>
</dbReference>
<dbReference type="GO" id="GO:0006897">
    <property type="term" value="P:endocytosis"/>
    <property type="evidence" value="ECO:0007669"/>
    <property type="project" value="InterPro"/>
</dbReference>
<dbReference type="InterPro" id="IPR036028">
    <property type="entry name" value="SH3-like_dom_sf"/>
</dbReference>
<dbReference type="FunFam" id="2.30.30.40:FF:000072">
    <property type="entry name" value="Unconventional Myosin IB"/>
    <property type="match status" value="1"/>
</dbReference>
<protein>
    <recommendedName>
        <fullName evidence="4">SH3 domain-containing protein</fullName>
    </recommendedName>
</protein>
<keyword evidence="1 2" id="KW-0728">SH3 domain</keyword>
<organism evidence="5 6">
    <name type="scientific">Crepidotus variabilis</name>
    <dbReference type="NCBI Taxonomy" id="179855"/>
    <lineage>
        <taxon>Eukaryota</taxon>
        <taxon>Fungi</taxon>
        <taxon>Dikarya</taxon>
        <taxon>Basidiomycota</taxon>
        <taxon>Agaricomycotina</taxon>
        <taxon>Agaricomycetes</taxon>
        <taxon>Agaricomycetidae</taxon>
        <taxon>Agaricales</taxon>
        <taxon>Agaricineae</taxon>
        <taxon>Crepidotaceae</taxon>
        <taxon>Crepidotus</taxon>
    </lineage>
</organism>